<dbReference type="OrthoDB" id="4230923at2759"/>
<accession>A0A9P7G8T2</accession>
<organism evidence="2 3">
    <name type="scientific">Asterophora parasitica</name>
    <dbReference type="NCBI Taxonomy" id="117018"/>
    <lineage>
        <taxon>Eukaryota</taxon>
        <taxon>Fungi</taxon>
        <taxon>Dikarya</taxon>
        <taxon>Basidiomycota</taxon>
        <taxon>Agaricomycotina</taxon>
        <taxon>Agaricomycetes</taxon>
        <taxon>Agaricomycetidae</taxon>
        <taxon>Agaricales</taxon>
        <taxon>Tricholomatineae</taxon>
        <taxon>Lyophyllaceae</taxon>
        <taxon>Asterophora</taxon>
    </lineage>
</organism>
<reference evidence="2" key="1">
    <citation type="submission" date="2020-07" db="EMBL/GenBank/DDBJ databases">
        <authorList>
            <person name="Nieuwenhuis M."/>
            <person name="Van De Peppel L.J.J."/>
        </authorList>
    </citation>
    <scope>NUCLEOTIDE SEQUENCE</scope>
    <source>
        <strain evidence="2">AP01</strain>
        <tissue evidence="2">Mycelium</tissue>
    </source>
</reference>
<feature type="region of interest" description="Disordered" evidence="1">
    <location>
        <begin position="341"/>
        <end position="400"/>
    </location>
</feature>
<feature type="region of interest" description="Disordered" evidence="1">
    <location>
        <begin position="189"/>
        <end position="219"/>
    </location>
</feature>
<feature type="compositionally biased region" description="Low complexity" evidence="1">
    <location>
        <begin position="8"/>
        <end position="23"/>
    </location>
</feature>
<sequence length="611" mass="65490">MFPSSPLTARPIPTTTPAPSRSHLPRLSRSILYISVHPQPLHLLVLGTPGVLDVAPAPTRSPRGAPPGKLNATGEVCYTRNPQHPVVATHESLLCVHGVGVTHISLPSSSTLIYKLQAPHPPCASDRPRQHPPQTYKTTPATAEQTTNGRSSTVAVANAGGVEVVMEREWPNKPLSLTISLLNYLTPRTPSGMASTPKLPPKGPPGAGTPGPTRHHQPRSDISELLTAETGPVKTVRDARSWLEQKGWVLASDPYDREKMVHVLLTAALALPGRTTEARAEARTAVLAVALLLEDNIGPGPRGTPTRTPENRHTESTAGVLPTNPLQKLYMCCHPEWWNETSKQGARTQSDGRPASPSPGGGKTASKPGTTQRGTTGVMGPKPVGHGVQTRQTRWTPPDALNNDDVVTDICDVEDGRAYLEKHLLLVPSGSAITAKRMAAVLFQIAALSGVSRPAVNAIMASAYILEDLEKEGIEAEFKETIDVKLQETVGMMEEMAKTMATAEAIGKITEKIEAQTTAPLPTGSYVAALRRAAAPLTVDPRIKAKEGIKARQFMFVVDEERKAELRALSSEELTQKFNNAVKEVGHTFASVVRMRNGDLLAETVTDEGAD</sequence>
<feature type="compositionally biased region" description="Polar residues" evidence="1">
    <location>
        <begin position="132"/>
        <end position="149"/>
    </location>
</feature>
<evidence type="ECO:0000313" key="2">
    <source>
        <dbReference type="EMBL" id="KAG5642787.1"/>
    </source>
</evidence>
<dbReference type="Proteomes" id="UP000775547">
    <property type="component" value="Unassembled WGS sequence"/>
</dbReference>
<dbReference type="EMBL" id="JABCKV010000157">
    <property type="protein sequence ID" value="KAG5642787.1"/>
    <property type="molecule type" value="Genomic_DNA"/>
</dbReference>
<proteinExistence type="predicted"/>
<evidence type="ECO:0000313" key="3">
    <source>
        <dbReference type="Proteomes" id="UP000775547"/>
    </source>
</evidence>
<feature type="region of interest" description="Disordered" evidence="1">
    <location>
        <begin position="120"/>
        <end position="149"/>
    </location>
</feature>
<feature type="compositionally biased region" description="Polar residues" evidence="1">
    <location>
        <begin position="341"/>
        <end position="351"/>
    </location>
</feature>
<dbReference type="AlphaFoldDB" id="A0A9P7G8T2"/>
<reference evidence="2" key="2">
    <citation type="submission" date="2021-10" db="EMBL/GenBank/DDBJ databases">
        <title>Phylogenomics reveals ancestral predisposition of the termite-cultivated fungus Termitomyces towards a domesticated lifestyle.</title>
        <authorList>
            <person name="Auxier B."/>
            <person name="Grum-Grzhimaylo A."/>
            <person name="Cardenas M.E."/>
            <person name="Lodge J.D."/>
            <person name="Laessoe T."/>
            <person name="Pedersen O."/>
            <person name="Smith M.E."/>
            <person name="Kuyper T.W."/>
            <person name="Franco-Molano E.A."/>
            <person name="Baroni T.J."/>
            <person name="Aanen D.K."/>
        </authorList>
    </citation>
    <scope>NUCLEOTIDE SEQUENCE</scope>
    <source>
        <strain evidence="2">AP01</strain>
        <tissue evidence="2">Mycelium</tissue>
    </source>
</reference>
<protein>
    <submittedName>
        <fullName evidence="2">Uncharacterized protein</fullName>
    </submittedName>
</protein>
<feature type="region of interest" description="Disordered" evidence="1">
    <location>
        <begin position="1"/>
        <end position="23"/>
    </location>
</feature>
<name>A0A9P7G8T2_9AGAR</name>
<comment type="caution">
    <text evidence="2">The sequence shown here is derived from an EMBL/GenBank/DDBJ whole genome shotgun (WGS) entry which is preliminary data.</text>
</comment>
<feature type="region of interest" description="Disordered" evidence="1">
    <location>
        <begin position="296"/>
        <end position="320"/>
    </location>
</feature>
<keyword evidence="3" id="KW-1185">Reference proteome</keyword>
<gene>
    <name evidence="2" type="ORF">DXG03_002111</name>
</gene>
<evidence type="ECO:0000256" key="1">
    <source>
        <dbReference type="SAM" id="MobiDB-lite"/>
    </source>
</evidence>